<evidence type="ECO:0000256" key="1">
    <source>
        <dbReference type="ARBA" id="ARBA00004571"/>
    </source>
</evidence>
<dbReference type="PANTHER" id="PTHR35093">
    <property type="entry name" value="OUTER MEMBRANE PROTEIN NMB0088-RELATED"/>
    <property type="match status" value="1"/>
</dbReference>
<dbReference type="EMBL" id="FNEM01000012">
    <property type="protein sequence ID" value="SDJ72927.1"/>
    <property type="molecule type" value="Genomic_DNA"/>
</dbReference>
<gene>
    <name evidence="9" type="ORF">SAMN04488540_11285</name>
</gene>
<proteinExistence type="inferred from homology"/>
<dbReference type="Proteomes" id="UP000199527">
    <property type="component" value="Unassembled WGS sequence"/>
</dbReference>
<evidence type="ECO:0000256" key="5">
    <source>
        <dbReference type="ARBA" id="ARBA00022729"/>
    </source>
</evidence>
<dbReference type="GO" id="GO:0009279">
    <property type="term" value="C:cell outer membrane"/>
    <property type="evidence" value="ECO:0007669"/>
    <property type="project" value="UniProtKB-SubCell"/>
</dbReference>
<evidence type="ECO:0000256" key="6">
    <source>
        <dbReference type="ARBA" id="ARBA00023136"/>
    </source>
</evidence>
<dbReference type="PANTHER" id="PTHR35093:SF8">
    <property type="entry name" value="OUTER MEMBRANE PROTEIN NMB0088-RELATED"/>
    <property type="match status" value="1"/>
</dbReference>
<dbReference type="InterPro" id="IPR005017">
    <property type="entry name" value="OMPP1/FadL/TodX"/>
</dbReference>
<feature type="signal peptide" evidence="8">
    <location>
        <begin position="1"/>
        <end position="17"/>
    </location>
</feature>
<keyword evidence="7" id="KW-0998">Cell outer membrane</keyword>
<keyword evidence="3" id="KW-1134">Transmembrane beta strand</keyword>
<protein>
    <submittedName>
        <fullName evidence="9">Long-chain fatty acid transport protein</fullName>
    </submittedName>
</protein>
<comment type="similarity">
    <text evidence="2">Belongs to the OmpP1/FadL family.</text>
</comment>
<reference evidence="10" key="1">
    <citation type="submission" date="2016-10" db="EMBL/GenBank/DDBJ databases">
        <authorList>
            <person name="Varghese N."/>
            <person name="Submissions S."/>
        </authorList>
    </citation>
    <scope>NUCLEOTIDE SEQUENCE [LARGE SCALE GENOMIC DNA]</scope>
    <source>
        <strain evidence="10">DSM 23317</strain>
    </source>
</reference>
<evidence type="ECO:0000256" key="7">
    <source>
        <dbReference type="ARBA" id="ARBA00023237"/>
    </source>
</evidence>
<dbReference type="GO" id="GO:0015483">
    <property type="term" value="F:long-chain fatty acid transporting porin activity"/>
    <property type="evidence" value="ECO:0007669"/>
    <property type="project" value="TreeGrafter"/>
</dbReference>
<keyword evidence="6" id="KW-0472">Membrane</keyword>
<evidence type="ECO:0000256" key="3">
    <source>
        <dbReference type="ARBA" id="ARBA00022452"/>
    </source>
</evidence>
<dbReference type="Pfam" id="PF03349">
    <property type="entry name" value="Toluene_X"/>
    <property type="match status" value="1"/>
</dbReference>
<evidence type="ECO:0000256" key="8">
    <source>
        <dbReference type="SAM" id="SignalP"/>
    </source>
</evidence>
<evidence type="ECO:0000256" key="4">
    <source>
        <dbReference type="ARBA" id="ARBA00022692"/>
    </source>
</evidence>
<keyword evidence="5 8" id="KW-0732">Signal</keyword>
<keyword evidence="10" id="KW-1185">Reference proteome</keyword>
<dbReference type="OrthoDB" id="19849at2"/>
<dbReference type="AlphaFoldDB" id="A0A1G8W4C9"/>
<dbReference type="SUPFAM" id="SSF56935">
    <property type="entry name" value="Porins"/>
    <property type="match status" value="1"/>
</dbReference>
<comment type="subcellular location">
    <subcellularLocation>
        <location evidence="1">Cell outer membrane</location>
        <topology evidence="1">Multi-pass membrane protein</topology>
    </subcellularLocation>
</comment>
<name>A0A1G8W4C9_9GAMM</name>
<evidence type="ECO:0000313" key="10">
    <source>
        <dbReference type="Proteomes" id="UP000199527"/>
    </source>
</evidence>
<organism evidence="9 10">
    <name type="scientific">Ferrimonas sediminum</name>
    <dbReference type="NCBI Taxonomy" id="718193"/>
    <lineage>
        <taxon>Bacteria</taxon>
        <taxon>Pseudomonadati</taxon>
        <taxon>Pseudomonadota</taxon>
        <taxon>Gammaproteobacteria</taxon>
        <taxon>Alteromonadales</taxon>
        <taxon>Ferrimonadaceae</taxon>
        <taxon>Ferrimonas</taxon>
    </lineage>
</organism>
<accession>A0A1G8W4C9</accession>
<dbReference type="RefSeq" id="WP_090366334.1">
    <property type="nucleotide sequence ID" value="NZ_FNEM01000012.1"/>
</dbReference>
<keyword evidence="4" id="KW-0812">Transmembrane</keyword>
<evidence type="ECO:0000313" key="9">
    <source>
        <dbReference type="EMBL" id="SDJ72927.1"/>
    </source>
</evidence>
<evidence type="ECO:0000256" key="2">
    <source>
        <dbReference type="ARBA" id="ARBA00008163"/>
    </source>
</evidence>
<dbReference type="Gene3D" id="2.40.160.60">
    <property type="entry name" value="Outer membrane protein transport protein (OMPP1/FadL/TodX)"/>
    <property type="match status" value="1"/>
</dbReference>
<sequence>MKRILGVVVCMAMPCWAAGPLFAEMGSMSVSTAGAGSAAIAEGAETAFSNPAGMVRFSRPAWAVQSQMVSSSIHYQDNGSSGLFAQGSDGGDAGTTALAAGLYWVQPLNREWAFGLSLASRGGSALDYGSDFRGALLVTEFDLLSLQVNPSIAYAITPNWSLALGVALEYARLEETLGIPETQRQLFVEGDSWNMGINLGLMYQFNHDHRLGVSFRMKADHQFEGRASLNGRDGEVADSVNFPFPATAVLSGVHEFHYLSVLWNFGYTWLDVLDTTTYELNERPVREIDRQWQDTWNGALGVHVPLNRYWRLEFGIGYEQSPQDDPAYQYPDLPVDTFIRYGLGASYRFDDHWRAQLFYEYLDAGEPLIDRAFGDQGQLGRFSGQWNNAIEFIGLAVNFRY</sequence>
<feature type="chain" id="PRO_5011557795" evidence="8">
    <location>
        <begin position="18"/>
        <end position="401"/>
    </location>
</feature>